<dbReference type="InterPro" id="IPR032871">
    <property type="entry name" value="AHH_dom_containing"/>
</dbReference>
<protein>
    <recommendedName>
        <fullName evidence="3">RHS repeat-associated core domain-containing protein</fullName>
    </recommendedName>
</protein>
<accession>A0A2S8PUC0</accession>
<organism evidence="1 2">
    <name type="scientific">Photorhabdus hindustanensis</name>
    <dbReference type="NCBI Taxonomy" id="2918802"/>
    <lineage>
        <taxon>Bacteria</taxon>
        <taxon>Pseudomonadati</taxon>
        <taxon>Pseudomonadota</taxon>
        <taxon>Gammaproteobacteria</taxon>
        <taxon>Enterobacterales</taxon>
        <taxon>Morganellaceae</taxon>
        <taxon>Photorhabdus</taxon>
    </lineage>
</organism>
<name>A0A2S8PUC0_9GAMM</name>
<dbReference type="Gene3D" id="2.180.10.10">
    <property type="entry name" value="RHS repeat-associated core"/>
    <property type="match status" value="1"/>
</dbReference>
<evidence type="ECO:0000313" key="2">
    <source>
        <dbReference type="Proteomes" id="UP000239550"/>
    </source>
</evidence>
<dbReference type="PANTHER" id="PTHR32305:SF15">
    <property type="entry name" value="PROTEIN RHSA-RELATED"/>
    <property type="match status" value="1"/>
</dbReference>
<evidence type="ECO:0008006" key="3">
    <source>
        <dbReference type="Google" id="ProtNLM"/>
    </source>
</evidence>
<dbReference type="Pfam" id="PF14412">
    <property type="entry name" value="AHH"/>
    <property type="match status" value="1"/>
</dbReference>
<keyword evidence="2" id="KW-1185">Reference proteome</keyword>
<dbReference type="PRINTS" id="PR00394">
    <property type="entry name" value="RHSPROTEIN"/>
</dbReference>
<dbReference type="PANTHER" id="PTHR32305">
    <property type="match status" value="1"/>
</dbReference>
<dbReference type="AlphaFoldDB" id="A0A2S8PUC0"/>
<dbReference type="InterPro" id="IPR022385">
    <property type="entry name" value="Rhs_assc_core"/>
</dbReference>
<dbReference type="Proteomes" id="UP000239550">
    <property type="component" value="Unassembled WGS sequence"/>
</dbReference>
<comment type="caution">
    <text evidence="1">The sequence shown here is derived from an EMBL/GenBank/DDBJ whole genome shotgun (WGS) entry which is preliminary data.</text>
</comment>
<dbReference type="InterPro" id="IPR050708">
    <property type="entry name" value="T6SS_VgrG/RHS"/>
</dbReference>
<evidence type="ECO:0000313" key="1">
    <source>
        <dbReference type="EMBL" id="PQQ22368.1"/>
    </source>
</evidence>
<dbReference type="NCBIfam" id="TIGR03696">
    <property type="entry name" value="Rhs_assc_core"/>
    <property type="match status" value="1"/>
</dbReference>
<gene>
    <name evidence="1" type="ORF">C6H66_23850</name>
</gene>
<sequence>MLALFFAGQWLDEESGLVYNRFRYYSAVAGQYLTPDPLGLAGGVNPYSYVHNPTGWIDPPGLAGCSTKLGKNMMEDMGLPRSTSWKGHEAHHVIPKQLSDHPALKKIGYDIDDASNGIFLRQPDLIKNKKVATTVSTMARHRGSHNGYSSAVEKALNKIDLNQPTNVIAKQVADIQNKAKKSMMNGMPIRSKDIAKNPDIGKQRAFELWDNIFNK</sequence>
<reference evidence="1 2" key="1">
    <citation type="submission" date="2018-02" db="EMBL/GenBank/DDBJ databases">
        <title>Five New Genomes of Indian Photorhabdus Isolates TSA.</title>
        <authorList>
            <person name="Dubay B."/>
            <person name="Somvanshi V.S."/>
        </authorList>
    </citation>
    <scope>NUCLEOTIDE SEQUENCE [LARGE SCALE GENOMIC DNA]</scope>
    <source>
        <strain evidence="1 2">H1</strain>
    </source>
</reference>
<proteinExistence type="predicted"/>
<dbReference type="EMBL" id="PUWT01000103">
    <property type="protein sequence ID" value="PQQ22368.1"/>
    <property type="molecule type" value="Genomic_DNA"/>
</dbReference>